<dbReference type="OrthoDB" id="192171at2"/>
<dbReference type="Pfam" id="PF12833">
    <property type="entry name" value="HTH_18"/>
    <property type="match status" value="1"/>
</dbReference>
<dbReference type="PROSITE" id="PS01124">
    <property type="entry name" value="HTH_ARAC_FAMILY_2"/>
    <property type="match status" value="1"/>
</dbReference>
<dbReference type="PANTHER" id="PTHR43280:SF28">
    <property type="entry name" value="HTH-TYPE TRANSCRIPTIONAL ACTIVATOR RHAS"/>
    <property type="match status" value="1"/>
</dbReference>
<dbReference type="Gene3D" id="1.10.10.60">
    <property type="entry name" value="Homeodomain-like"/>
    <property type="match status" value="2"/>
</dbReference>
<dbReference type="PROSITE" id="PS00041">
    <property type="entry name" value="HTH_ARAC_FAMILY_1"/>
    <property type="match status" value="1"/>
</dbReference>
<evidence type="ECO:0000313" key="5">
    <source>
        <dbReference type="EMBL" id="KTD85012.1"/>
    </source>
</evidence>
<dbReference type="SMART" id="SM00342">
    <property type="entry name" value="HTH_ARAC"/>
    <property type="match status" value="1"/>
</dbReference>
<feature type="domain" description="HTH araC/xylS-type" evidence="4">
    <location>
        <begin position="190"/>
        <end position="288"/>
    </location>
</feature>
<dbReference type="GO" id="GO:0043565">
    <property type="term" value="F:sequence-specific DNA binding"/>
    <property type="evidence" value="ECO:0007669"/>
    <property type="project" value="InterPro"/>
</dbReference>
<dbReference type="EMBL" id="LCZJ02000032">
    <property type="protein sequence ID" value="KTD85012.1"/>
    <property type="molecule type" value="Genomic_DNA"/>
</dbReference>
<keyword evidence="6" id="KW-1185">Reference proteome</keyword>
<dbReference type="InterPro" id="IPR018060">
    <property type="entry name" value="HTH_AraC"/>
</dbReference>
<protein>
    <submittedName>
        <fullName evidence="5">AraC family transcriptional regulator</fullName>
    </submittedName>
</protein>
<keyword evidence="1" id="KW-0805">Transcription regulation</keyword>
<accession>A0A0W1AUS5</accession>
<organism evidence="5 6">
    <name type="scientific">Paenibacillus etheri</name>
    <dbReference type="NCBI Taxonomy" id="1306852"/>
    <lineage>
        <taxon>Bacteria</taxon>
        <taxon>Bacillati</taxon>
        <taxon>Bacillota</taxon>
        <taxon>Bacilli</taxon>
        <taxon>Bacillales</taxon>
        <taxon>Paenibacillaceae</taxon>
        <taxon>Paenibacillus</taxon>
    </lineage>
</organism>
<dbReference type="InterPro" id="IPR020449">
    <property type="entry name" value="Tscrpt_reg_AraC-type_HTH"/>
</dbReference>
<dbReference type="SUPFAM" id="SSF51215">
    <property type="entry name" value="Regulatory protein AraC"/>
    <property type="match status" value="1"/>
</dbReference>
<keyword evidence="3" id="KW-0804">Transcription</keyword>
<name>A0A0W1AUS5_9BACL</name>
<evidence type="ECO:0000256" key="2">
    <source>
        <dbReference type="ARBA" id="ARBA00023125"/>
    </source>
</evidence>
<keyword evidence="2" id="KW-0238">DNA-binding</keyword>
<dbReference type="SUPFAM" id="SSF46689">
    <property type="entry name" value="Homeodomain-like"/>
    <property type="match status" value="2"/>
</dbReference>
<gene>
    <name evidence="5" type="ORF">UQ64_00575</name>
</gene>
<evidence type="ECO:0000259" key="4">
    <source>
        <dbReference type="PROSITE" id="PS01124"/>
    </source>
</evidence>
<dbReference type="GO" id="GO:0003700">
    <property type="term" value="F:DNA-binding transcription factor activity"/>
    <property type="evidence" value="ECO:0007669"/>
    <property type="project" value="InterPro"/>
</dbReference>
<dbReference type="AlphaFoldDB" id="A0A0W1AUS5"/>
<evidence type="ECO:0000313" key="6">
    <source>
        <dbReference type="Proteomes" id="UP000054709"/>
    </source>
</evidence>
<sequence length="297" mass="34771">MTYLKINADVPVHFTAAGEFISETPWKHVERAMGNYELIIGVNETVYLSEENKSFEVGPDEALLLMPNRTHVGYRESRPGVKFYWFHFELKSEGVLLSEEEMKPEAEEIFSRTHRLWSVHNLYLPQFIKIEHSDRIHILANQILHVANSGYLTYSSVNYLLTSLLIELSEHALQPFASKLIRAQQDVTFVKIAEWTRIHASEPLTVRIIAEKFNYNKDYLARLFKQHTSMGPLEYIHSVRVTKAKELLTRTALSVREIATETGFTDDKYFMRLFRKYENITPTQYRNAYHKTFMNND</sequence>
<dbReference type="InterPro" id="IPR037923">
    <property type="entry name" value="HTH-like"/>
</dbReference>
<evidence type="ECO:0000256" key="3">
    <source>
        <dbReference type="ARBA" id="ARBA00023163"/>
    </source>
</evidence>
<proteinExistence type="predicted"/>
<dbReference type="PANTHER" id="PTHR43280">
    <property type="entry name" value="ARAC-FAMILY TRANSCRIPTIONAL REGULATOR"/>
    <property type="match status" value="1"/>
</dbReference>
<comment type="caution">
    <text evidence="5">The sequence shown here is derived from an EMBL/GenBank/DDBJ whole genome shotgun (WGS) entry which is preliminary data.</text>
</comment>
<reference evidence="5 6" key="1">
    <citation type="journal article" date="2015" name="Int. Biodeterior. Biodegradation">
        <title>Physiological and genetic screening methods for the isolation of methyl tert-butyl ether-degrading bacteria for bioremediation purposes.</title>
        <authorList>
            <person name="Guisado I.M."/>
            <person name="Purswani J."/>
            <person name="Gonzalez Lopez J."/>
            <person name="Pozo C."/>
        </authorList>
    </citation>
    <scope>NUCLEOTIDE SEQUENCE [LARGE SCALE GENOMIC DNA]</scope>
    <source>
        <strain evidence="5 6">SH7</strain>
    </source>
</reference>
<dbReference type="Proteomes" id="UP000054709">
    <property type="component" value="Unassembled WGS sequence"/>
</dbReference>
<dbReference type="InterPro" id="IPR018062">
    <property type="entry name" value="HTH_AraC-typ_CS"/>
</dbReference>
<dbReference type="RefSeq" id="WP_060625202.1">
    <property type="nucleotide sequence ID" value="NZ_LCZJ02000032.1"/>
</dbReference>
<dbReference type="InterPro" id="IPR009057">
    <property type="entry name" value="Homeodomain-like_sf"/>
</dbReference>
<dbReference type="PRINTS" id="PR00032">
    <property type="entry name" value="HTHARAC"/>
</dbReference>
<evidence type="ECO:0000256" key="1">
    <source>
        <dbReference type="ARBA" id="ARBA00023015"/>
    </source>
</evidence>